<dbReference type="InterPro" id="IPR005097">
    <property type="entry name" value="Sacchrp_dh_NADP-bd"/>
</dbReference>
<dbReference type="AlphaFoldDB" id="A0A9P6AMS3"/>
<reference evidence="4" key="1">
    <citation type="journal article" date="2020" name="Nat. Commun.">
        <title>Large-scale genome sequencing of mycorrhizal fungi provides insights into the early evolution of symbiotic traits.</title>
        <authorList>
            <person name="Miyauchi S."/>
            <person name="Kiss E."/>
            <person name="Kuo A."/>
            <person name="Drula E."/>
            <person name="Kohler A."/>
            <person name="Sanchez-Garcia M."/>
            <person name="Morin E."/>
            <person name="Andreopoulos B."/>
            <person name="Barry K.W."/>
            <person name="Bonito G."/>
            <person name="Buee M."/>
            <person name="Carver A."/>
            <person name="Chen C."/>
            <person name="Cichocki N."/>
            <person name="Clum A."/>
            <person name="Culley D."/>
            <person name="Crous P.W."/>
            <person name="Fauchery L."/>
            <person name="Girlanda M."/>
            <person name="Hayes R.D."/>
            <person name="Keri Z."/>
            <person name="LaButti K."/>
            <person name="Lipzen A."/>
            <person name="Lombard V."/>
            <person name="Magnuson J."/>
            <person name="Maillard F."/>
            <person name="Murat C."/>
            <person name="Nolan M."/>
            <person name="Ohm R.A."/>
            <person name="Pangilinan J."/>
            <person name="Pereira M.F."/>
            <person name="Perotto S."/>
            <person name="Peter M."/>
            <person name="Pfister S."/>
            <person name="Riley R."/>
            <person name="Sitrit Y."/>
            <person name="Stielow J.B."/>
            <person name="Szollosi G."/>
            <person name="Zifcakova L."/>
            <person name="Stursova M."/>
            <person name="Spatafora J.W."/>
            <person name="Tedersoo L."/>
            <person name="Vaario L.M."/>
            <person name="Yamada A."/>
            <person name="Yan M."/>
            <person name="Wang P."/>
            <person name="Xu J."/>
            <person name="Bruns T."/>
            <person name="Baldrian P."/>
            <person name="Vilgalys R."/>
            <person name="Dunand C."/>
            <person name="Henrissat B."/>
            <person name="Grigoriev I.V."/>
            <person name="Hibbett D."/>
            <person name="Nagy L.G."/>
            <person name="Martin F.M."/>
        </authorList>
    </citation>
    <scope>NUCLEOTIDE SEQUENCE</scope>
    <source>
        <strain evidence="4">UP504</strain>
    </source>
</reference>
<keyword evidence="2" id="KW-0812">Transmembrane</keyword>
<keyword evidence="2" id="KW-0472">Membrane</keyword>
<name>A0A9P6AMS3_9AGAM</name>
<dbReference type="InterPro" id="IPR036291">
    <property type="entry name" value="NAD(P)-bd_dom_sf"/>
</dbReference>
<sequence length="419" mass="44840">MVESILVVGATGFTGTLVAEYLGKYPNPTFHLQLGARSPSKLAHLIAEKDLAGVTSIVVDVTKEDDVEKAVLGADVIINCAGPFGKYGTPVLAACARHGRHYVDITGEVWWIQEMIERFDYLAYKNGAAIIPASAFDSIPADILAYFSVKTLKSIMGPETTVGKSITAHKLKSTMSGGTAATVVSAFDGEVSPSRLEEALKPYALSPIKGKSAGQLRLLYSLPHVTHPPIHGSYFIMSGVNTAVVRRTWGLLQTRDAAWTSYGDSFDYDEFMALPSIAMALFVSTLLAFGAALLKWFSPVRSYFLSKMPLGSGPSPETLANGWYKGVNVTSSLSDPPRHVQTTLKIKGDPGYAGAAVMVSESAIALLPQNRDTLTPLGREGGVLTPMSAIGDTLIERLKATGRIEIDSFEVVDGHAKKD</sequence>
<keyword evidence="5" id="KW-1185">Reference proteome</keyword>
<evidence type="ECO:0000313" key="4">
    <source>
        <dbReference type="EMBL" id="KAF9508662.1"/>
    </source>
</evidence>
<evidence type="ECO:0000313" key="5">
    <source>
        <dbReference type="Proteomes" id="UP000886523"/>
    </source>
</evidence>
<evidence type="ECO:0000259" key="3">
    <source>
        <dbReference type="Pfam" id="PF03435"/>
    </source>
</evidence>
<proteinExistence type="inferred from homology"/>
<dbReference type="GO" id="GO:0005886">
    <property type="term" value="C:plasma membrane"/>
    <property type="evidence" value="ECO:0007669"/>
    <property type="project" value="TreeGrafter"/>
</dbReference>
<keyword evidence="2" id="KW-1133">Transmembrane helix</keyword>
<feature type="domain" description="Saccharopine dehydrogenase NADP binding" evidence="3">
    <location>
        <begin position="5"/>
        <end position="120"/>
    </location>
</feature>
<comment type="caution">
    <text evidence="4">The sequence shown here is derived from an EMBL/GenBank/DDBJ whole genome shotgun (WGS) entry which is preliminary data.</text>
</comment>
<dbReference type="EMBL" id="MU129054">
    <property type="protein sequence ID" value="KAF9508662.1"/>
    <property type="molecule type" value="Genomic_DNA"/>
</dbReference>
<dbReference type="InterPro" id="IPR051276">
    <property type="entry name" value="Saccharopine_DH-like_oxidrdct"/>
</dbReference>
<comment type="similarity">
    <text evidence="1">Belongs to the saccharopine dehydrogenase family.</text>
</comment>
<dbReference type="Pfam" id="PF03435">
    <property type="entry name" value="Sacchrp_dh_NADP"/>
    <property type="match status" value="1"/>
</dbReference>
<dbReference type="GO" id="GO:0005811">
    <property type="term" value="C:lipid droplet"/>
    <property type="evidence" value="ECO:0007669"/>
    <property type="project" value="TreeGrafter"/>
</dbReference>
<dbReference type="PANTHER" id="PTHR12286:SF5">
    <property type="entry name" value="SACCHAROPINE DEHYDROGENASE-LIKE OXIDOREDUCTASE"/>
    <property type="match status" value="1"/>
</dbReference>
<dbReference type="Gene3D" id="3.40.50.720">
    <property type="entry name" value="NAD(P)-binding Rossmann-like Domain"/>
    <property type="match status" value="1"/>
</dbReference>
<evidence type="ECO:0000256" key="2">
    <source>
        <dbReference type="SAM" id="Phobius"/>
    </source>
</evidence>
<organism evidence="4 5">
    <name type="scientific">Hydnum rufescens UP504</name>
    <dbReference type="NCBI Taxonomy" id="1448309"/>
    <lineage>
        <taxon>Eukaryota</taxon>
        <taxon>Fungi</taxon>
        <taxon>Dikarya</taxon>
        <taxon>Basidiomycota</taxon>
        <taxon>Agaricomycotina</taxon>
        <taxon>Agaricomycetes</taxon>
        <taxon>Cantharellales</taxon>
        <taxon>Hydnaceae</taxon>
        <taxon>Hydnum</taxon>
    </lineage>
</organism>
<dbReference type="OrthoDB" id="10268090at2759"/>
<evidence type="ECO:0000256" key="1">
    <source>
        <dbReference type="ARBA" id="ARBA00038048"/>
    </source>
</evidence>
<dbReference type="PANTHER" id="PTHR12286">
    <property type="entry name" value="SACCHAROPINE DEHYDROGENASE-LIKE OXIDOREDUCTASE"/>
    <property type="match status" value="1"/>
</dbReference>
<gene>
    <name evidence="4" type="ORF">BS47DRAFT_1332628</name>
</gene>
<protein>
    <recommendedName>
        <fullName evidence="3">Saccharopine dehydrogenase NADP binding domain-containing protein</fullName>
    </recommendedName>
</protein>
<accession>A0A9P6AMS3</accession>
<feature type="transmembrane region" description="Helical" evidence="2">
    <location>
        <begin position="277"/>
        <end position="297"/>
    </location>
</feature>
<dbReference type="Proteomes" id="UP000886523">
    <property type="component" value="Unassembled WGS sequence"/>
</dbReference>
<dbReference type="SUPFAM" id="SSF51735">
    <property type="entry name" value="NAD(P)-binding Rossmann-fold domains"/>
    <property type="match status" value="1"/>
</dbReference>
<dbReference type="GO" id="GO:0005739">
    <property type="term" value="C:mitochondrion"/>
    <property type="evidence" value="ECO:0007669"/>
    <property type="project" value="TreeGrafter"/>
</dbReference>
<dbReference type="GO" id="GO:0009247">
    <property type="term" value="P:glycolipid biosynthetic process"/>
    <property type="evidence" value="ECO:0007669"/>
    <property type="project" value="TreeGrafter"/>
</dbReference>